<organism evidence="7 8">
    <name type="scientific">Penicillium nalgiovense</name>
    <dbReference type="NCBI Taxonomy" id="60175"/>
    <lineage>
        <taxon>Eukaryota</taxon>
        <taxon>Fungi</taxon>
        <taxon>Dikarya</taxon>
        <taxon>Ascomycota</taxon>
        <taxon>Pezizomycotina</taxon>
        <taxon>Eurotiomycetes</taxon>
        <taxon>Eurotiomycetidae</taxon>
        <taxon>Eurotiales</taxon>
        <taxon>Aspergillaceae</taxon>
        <taxon>Penicillium</taxon>
    </lineage>
</organism>
<dbReference type="SUPFAM" id="SSF51905">
    <property type="entry name" value="FAD/NAD(P)-binding domain"/>
    <property type="match status" value="3"/>
</dbReference>
<reference evidence="7" key="1">
    <citation type="submission" date="2021-07" db="EMBL/GenBank/DDBJ databases">
        <authorList>
            <person name="Branca A.L. A."/>
        </authorList>
    </citation>
    <scope>NUCLEOTIDE SEQUENCE</scope>
</reference>
<keyword evidence="4" id="KW-0274">FAD</keyword>
<dbReference type="Proteomes" id="UP001153461">
    <property type="component" value="Unassembled WGS sequence"/>
</dbReference>
<sequence length="599" mass="67502">MYTRMSASDLVDGTTQANGKTIPGTSTQNAPTEAGQSAKPVAAEYHIPLWDVPSYSVPRKLRVITIGAGFSGLTFAYKLRYENPEMEKIVSNTIFESRSDIGGTWLVNTYPGVQCDVPSHIYAFPFDPNPDWGHYYSSGAEIQEYIQKTVKKWGLDRDVQLNSKVVGLYWLEHLAQWKVTVEQNGLQRDEYADVVISAQGFLNSWKWPDIPGLHDFKGHKVHSASWDHAYDYSHKRIGIIGNGSSAIQILPQLAKLEGTEIISFQRSPTWVVSRTDPGKLLGRPNSGSNPAYTEEERKRFLEEPEAHHKYRKSLIHAFNKGFSMYLKNSQENIAAQEFAARQMAEKLQHDPELCAKLIPNWEVGCRRITPGAGYLESFLQPNVQLKQSSIAEITEDSVITTDGVKYPVDVVVCATGFDVSHCPYYPVSGRDGVSLADKWADEPESYLSLACPGMPNYFIFTGPNAVVGHGSLIEALGWTADYMIKWMEKIASEDISSIEPKQSAVDNFIAYGDRVHETLTWTGGCRSWYKKNRVNGRVTATFPGSALLYRRMISDIRGEDWDIRYRSPNKFRFMGNGFMEYECGETNDLAWYVKQVRGR</sequence>
<evidence type="ECO:0000256" key="4">
    <source>
        <dbReference type="ARBA" id="ARBA00022827"/>
    </source>
</evidence>
<protein>
    <recommendedName>
        <fullName evidence="9">FAD/NAD(P)-binding domain-containing protein</fullName>
    </recommendedName>
</protein>
<name>A0A9W4HN59_PENNA</name>
<dbReference type="Gene3D" id="3.50.50.60">
    <property type="entry name" value="FAD/NAD(P)-binding domain"/>
    <property type="match status" value="2"/>
</dbReference>
<dbReference type="GO" id="GO:0050660">
    <property type="term" value="F:flavin adenine dinucleotide binding"/>
    <property type="evidence" value="ECO:0007669"/>
    <property type="project" value="InterPro"/>
</dbReference>
<evidence type="ECO:0000313" key="8">
    <source>
        <dbReference type="Proteomes" id="UP001153461"/>
    </source>
</evidence>
<dbReference type="GO" id="GO:0050661">
    <property type="term" value="F:NADP binding"/>
    <property type="evidence" value="ECO:0007669"/>
    <property type="project" value="InterPro"/>
</dbReference>
<dbReference type="Pfam" id="PF00743">
    <property type="entry name" value="FMO-like"/>
    <property type="match status" value="1"/>
</dbReference>
<dbReference type="InterPro" id="IPR020946">
    <property type="entry name" value="Flavin_mOase-like"/>
</dbReference>
<comment type="similarity">
    <text evidence="2">Belongs to the FAD-binding monooxygenase family.</text>
</comment>
<evidence type="ECO:0008006" key="9">
    <source>
        <dbReference type="Google" id="ProtNLM"/>
    </source>
</evidence>
<dbReference type="PANTHER" id="PTHR42877:SF2">
    <property type="entry name" value="FAD_NAD(P)-BINDING DOMAIN-CONTAINING PROTEIN"/>
    <property type="match status" value="1"/>
</dbReference>
<keyword evidence="3" id="KW-0285">Flavoprotein</keyword>
<comment type="caution">
    <text evidence="7">The sequence shown here is derived from an EMBL/GenBank/DDBJ whole genome shotgun (WGS) entry which is preliminary data.</text>
</comment>
<dbReference type="InterPro" id="IPR036188">
    <property type="entry name" value="FAD/NAD-bd_sf"/>
</dbReference>
<evidence type="ECO:0000256" key="3">
    <source>
        <dbReference type="ARBA" id="ARBA00022630"/>
    </source>
</evidence>
<evidence type="ECO:0000313" key="7">
    <source>
        <dbReference type="EMBL" id="CAG8066288.1"/>
    </source>
</evidence>
<feature type="compositionally biased region" description="Polar residues" evidence="6">
    <location>
        <begin position="13"/>
        <end position="35"/>
    </location>
</feature>
<gene>
    <name evidence="7" type="ORF">PNAL_LOCUS3721</name>
</gene>
<evidence type="ECO:0000256" key="5">
    <source>
        <dbReference type="ARBA" id="ARBA00023002"/>
    </source>
</evidence>
<feature type="region of interest" description="Disordered" evidence="6">
    <location>
        <begin position="1"/>
        <end position="37"/>
    </location>
</feature>
<evidence type="ECO:0000256" key="2">
    <source>
        <dbReference type="ARBA" id="ARBA00010139"/>
    </source>
</evidence>
<dbReference type="PANTHER" id="PTHR42877">
    <property type="entry name" value="L-ORNITHINE N(5)-MONOOXYGENASE-RELATED"/>
    <property type="match status" value="1"/>
</dbReference>
<evidence type="ECO:0000256" key="6">
    <source>
        <dbReference type="SAM" id="MobiDB-lite"/>
    </source>
</evidence>
<dbReference type="OrthoDB" id="74360at2759"/>
<keyword evidence="5" id="KW-0560">Oxidoreductase</keyword>
<dbReference type="AlphaFoldDB" id="A0A9W4HN59"/>
<dbReference type="EMBL" id="CAJVNV010000129">
    <property type="protein sequence ID" value="CAG8066288.1"/>
    <property type="molecule type" value="Genomic_DNA"/>
</dbReference>
<accession>A0A9W4HN59</accession>
<comment type="cofactor">
    <cofactor evidence="1">
        <name>FAD</name>
        <dbReference type="ChEBI" id="CHEBI:57692"/>
    </cofactor>
</comment>
<proteinExistence type="inferred from homology"/>
<dbReference type="GO" id="GO:0004499">
    <property type="term" value="F:N,N-dimethylaniline monooxygenase activity"/>
    <property type="evidence" value="ECO:0007669"/>
    <property type="project" value="InterPro"/>
</dbReference>
<evidence type="ECO:0000256" key="1">
    <source>
        <dbReference type="ARBA" id="ARBA00001974"/>
    </source>
</evidence>
<dbReference type="InterPro" id="IPR051209">
    <property type="entry name" value="FAD-bind_Monooxygenase_sf"/>
</dbReference>